<dbReference type="Proteomes" id="UP000326779">
    <property type="component" value="Chromosome"/>
</dbReference>
<evidence type="ECO:0000313" key="1">
    <source>
        <dbReference type="EMBL" id="QFR23011.1"/>
    </source>
</evidence>
<dbReference type="KEGG" id="lhb:D1010_05900"/>
<gene>
    <name evidence="1" type="ORF">D1010_05900</name>
</gene>
<dbReference type="EMBL" id="CP045143">
    <property type="protein sequence ID" value="QFR23011.1"/>
    <property type="molecule type" value="Genomic_DNA"/>
</dbReference>
<proteinExistence type="predicted"/>
<dbReference type="AlphaFoldDB" id="A0A5P8M4G5"/>
<accession>A0A5P8M4G5</accession>
<evidence type="ECO:0000313" key="2">
    <source>
        <dbReference type="Proteomes" id="UP000326779"/>
    </source>
</evidence>
<dbReference type="Pfam" id="PF20765">
    <property type="entry name" value="Phage_tail_terminator_8"/>
    <property type="match status" value="1"/>
</dbReference>
<organism evidence="1 2">
    <name type="scientific">Schleiferilactobacillus harbinensis</name>
    <dbReference type="NCBI Taxonomy" id="304207"/>
    <lineage>
        <taxon>Bacteria</taxon>
        <taxon>Bacillati</taxon>
        <taxon>Bacillota</taxon>
        <taxon>Bacilli</taxon>
        <taxon>Lactobacillales</taxon>
        <taxon>Lactobacillaceae</taxon>
        <taxon>Schleiferilactobacillus</taxon>
    </lineage>
</organism>
<reference evidence="1 2" key="1">
    <citation type="submission" date="2019-10" db="EMBL/GenBank/DDBJ databases">
        <title>The completed genome of Lactobacillus harbinensis M1.</title>
        <authorList>
            <person name="Zheng Y."/>
        </authorList>
    </citation>
    <scope>NUCLEOTIDE SEQUENCE [LARGE SCALE GENOMIC DNA]</scope>
    <source>
        <strain evidence="1 2">M1</strain>
    </source>
</reference>
<protein>
    <submittedName>
        <fullName evidence="1">Uncharacterized protein</fullName>
    </submittedName>
</protein>
<dbReference type="RefSeq" id="WP_152260469.1">
    <property type="nucleotide sequence ID" value="NZ_CP045143.1"/>
</dbReference>
<dbReference type="InterPro" id="IPR049254">
    <property type="entry name" value="Phage_tail_terminator"/>
</dbReference>
<sequence>MISDTLYQHWPGIPIYRENQEGGFEEPSFYIHRIRVNHTKDFTSWQNRTYSYQVVYFPPELKPNEALDTMAEQLQSNLTEIPGYAKIINPNLTVEEDHLSMTFDINIRAYPEEKDPRFKDMNYKGGVADGR</sequence>
<name>A0A5P8M4G5_9LACO</name>